<keyword evidence="1" id="KW-0812">Transmembrane</keyword>
<dbReference type="EMBL" id="DSYZ01000043">
    <property type="protein sequence ID" value="HGT82463.1"/>
    <property type="molecule type" value="Genomic_DNA"/>
</dbReference>
<keyword evidence="1" id="KW-0472">Membrane</keyword>
<gene>
    <name evidence="2" type="ORF">ENT52_01880</name>
</gene>
<evidence type="ECO:0000313" key="2">
    <source>
        <dbReference type="EMBL" id="HGT82463.1"/>
    </source>
</evidence>
<accession>A0A7J3M0V0</accession>
<feature type="transmembrane region" description="Helical" evidence="1">
    <location>
        <begin position="28"/>
        <end position="46"/>
    </location>
</feature>
<dbReference type="AlphaFoldDB" id="A0A7J3M0V0"/>
<evidence type="ECO:0000256" key="1">
    <source>
        <dbReference type="SAM" id="Phobius"/>
    </source>
</evidence>
<proteinExistence type="predicted"/>
<protein>
    <submittedName>
        <fullName evidence="2">Uncharacterized protein</fullName>
    </submittedName>
</protein>
<keyword evidence="1" id="KW-1133">Transmembrane helix</keyword>
<sequence>MLAIFGSTILVVVASVSMLVFRVFNAMDFTAELLASVATIFLSLIISKNLEKRAIHTLELRELVGGDRFYVRRLDLWQREKFKK</sequence>
<comment type="caution">
    <text evidence="2">The sequence shown here is derived from an EMBL/GenBank/DDBJ whole genome shotgun (WGS) entry which is preliminary data.</text>
</comment>
<reference evidence="2" key="1">
    <citation type="journal article" date="2020" name="mSystems">
        <title>Genome- and Community-Level Interaction Insights into Carbon Utilization and Element Cycling Functions of Hydrothermarchaeota in Hydrothermal Sediment.</title>
        <authorList>
            <person name="Zhou Z."/>
            <person name="Liu Y."/>
            <person name="Xu W."/>
            <person name="Pan J."/>
            <person name="Luo Z.H."/>
            <person name="Li M."/>
        </authorList>
    </citation>
    <scope>NUCLEOTIDE SEQUENCE [LARGE SCALE GENOMIC DNA]</scope>
    <source>
        <strain evidence="2">SpSt-587</strain>
    </source>
</reference>
<organism evidence="2">
    <name type="scientific">Archaeoglobus fulgidus</name>
    <dbReference type="NCBI Taxonomy" id="2234"/>
    <lineage>
        <taxon>Archaea</taxon>
        <taxon>Methanobacteriati</taxon>
        <taxon>Methanobacteriota</taxon>
        <taxon>Archaeoglobi</taxon>
        <taxon>Archaeoglobales</taxon>
        <taxon>Archaeoglobaceae</taxon>
        <taxon>Archaeoglobus</taxon>
    </lineage>
</organism>
<name>A0A7J3M0V0_ARCFL</name>